<dbReference type="AGR" id="WB:WBGene00015409"/>
<feature type="transmembrane region" description="Helical" evidence="1">
    <location>
        <begin position="6"/>
        <end position="24"/>
    </location>
</feature>
<dbReference type="Proteomes" id="UP000001940">
    <property type="component" value="Chromosome II"/>
</dbReference>
<dbReference type="PANTHER" id="PTHR22943:SF94">
    <property type="entry name" value="SERPENTINE RECEPTOR, CLASS T-RELATED"/>
    <property type="match status" value="1"/>
</dbReference>
<dbReference type="Pfam" id="PF10326">
    <property type="entry name" value="7TM_GPCR_Str"/>
    <property type="match status" value="1"/>
</dbReference>
<evidence type="ECO:0000313" key="3">
    <source>
        <dbReference type="Proteomes" id="UP000001940"/>
    </source>
</evidence>
<feature type="transmembrane region" description="Helical" evidence="1">
    <location>
        <begin position="158"/>
        <end position="179"/>
    </location>
</feature>
<keyword evidence="2" id="KW-0675">Receptor</keyword>
<dbReference type="GeneID" id="182184"/>
<keyword evidence="1" id="KW-0472">Membrane</keyword>
<feature type="transmembrane region" description="Helical" evidence="1">
    <location>
        <begin position="230"/>
        <end position="251"/>
    </location>
</feature>
<protein>
    <submittedName>
        <fullName evidence="2">Seven TM Receptor</fullName>
    </submittedName>
</protein>
<feature type="transmembrane region" description="Helical" evidence="1">
    <location>
        <begin position="199"/>
        <end position="223"/>
    </location>
</feature>
<proteinExistence type="predicted"/>
<evidence type="ECO:0000256" key="1">
    <source>
        <dbReference type="SAM" id="Phobius"/>
    </source>
</evidence>
<organism evidence="2 3">
    <name type="scientific">Caenorhabditis elegans</name>
    <dbReference type="NCBI Taxonomy" id="6239"/>
    <lineage>
        <taxon>Eukaryota</taxon>
        <taxon>Metazoa</taxon>
        <taxon>Ecdysozoa</taxon>
        <taxon>Nematoda</taxon>
        <taxon>Chromadorea</taxon>
        <taxon>Rhabditida</taxon>
        <taxon>Rhabditina</taxon>
        <taxon>Rhabditomorpha</taxon>
        <taxon>Rhabditoidea</taxon>
        <taxon>Rhabditidae</taxon>
        <taxon>Peloderinae</taxon>
        <taxon>Caenorhabditis</taxon>
    </lineage>
</organism>
<sequence length="269" mass="30934">MNFHISIHLVFSGLHALLVPIIAVEKNVMYIFTAVQFIPTNILQVLLAVYCGVFATTIVMRLVAGFYRWDNNLHPTLYYFESYLTFVYWITFALLVGIVCGWTVSYKMAQNSYVDSIIQAPIAKTFKLNLQNVTYVALFYTTEDGWNETGIKIGFTSLAVIVGSMLASYIFSFDIWAHYVQNIQERAPPAYDRGMFNNLISQIFISSMFSYLPVLTALLLPIFQLEGHVLYSQFSIFLASYSVISPISVIWNNRFYLYPVCTHLYRLFH</sequence>
<gene>
    <name evidence="2 4" type="ORF">C03H5.7</name>
    <name evidence="2" type="ORF">CELE_C03H5.7</name>
</gene>
<dbReference type="CTD" id="182184"/>
<keyword evidence="1" id="KW-0812">Transmembrane</keyword>
<feature type="transmembrane region" description="Helical" evidence="1">
    <location>
        <begin position="86"/>
        <end position="104"/>
    </location>
</feature>
<keyword evidence="1" id="KW-1133">Transmembrane helix</keyword>
<dbReference type="RefSeq" id="NP_001300493.1">
    <property type="nucleotide sequence ID" value="NM_001313564.3"/>
</dbReference>
<dbReference type="PANTHER" id="PTHR22943">
    <property type="entry name" value="7-TRANSMEMBRANE DOMAIN RECEPTOR C.ELEGANS"/>
    <property type="match status" value="1"/>
</dbReference>
<dbReference type="ExpressionAtlas" id="A0A0K3ARF6">
    <property type="expression patterns" value="baseline and differential"/>
</dbReference>
<dbReference type="KEGG" id="cel:CELE_C03H5.7"/>
<accession>A0A0K3ARF6</accession>
<keyword evidence="3" id="KW-1185">Reference proteome</keyword>
<dbReference type="InterPro" id="IPR019428">
    <property type="entry name" value="7TM_GPCR_serpentine_rcpt_Str"/>
</dbReference>
<reference evidence="2 3" key="1">
    <citation type="journal article" date="1998" name="Science">
        <title>Genome sequence of the nematode C. elegans: a platform for investigating biology.</title>
        <authorList>
            <consortium name="The C. elegans sequencing consortium"/>
            <person name="Sulson J.E."/>
            <person name="Waterston R."/>
        </authorList>
    </citation>
    <scope>NUCLEOTIDE SEQUENCE [LARGE SCALE GENOMIC DNA]</scope>
    <source>
        <strain evidence="2 3">Bristol N2</strain>
    </source>
</reference>
<name>A0A0K3ARF6_CAEEL</name>
<dbReference type="AlphaFoldDB" id="A0A0K3ARF6"/>
<feature type="transmembrane region" description="Helical" evidence="1">
    <location>
        <begin position="45"/>
        <end position="66"/>
    </location>
</feature>
<dbReference type="WormBase" id="C03H5.7b">
    <property type="protein sequence ID" value="CE50730"/>
    <property type="gene ID" value="WBGene00015409"/>
</dbReference>
<dbReference type="EMBL" id="BX284602">
    <property type="protein sequence ID" value="CTQ86432.1"/>
    <property type="molecule type" value="Genomic_DNA"/>
</dbReference>
<evidence type="ECO:0000313" key="2">
    <source>
        <dbReference type="EMBL" id="CTQ86432.1"/>
    </source>
</evidence>
<evidence type="ECO:0000313" key="4">
    <source>
        <dbReference type="WormBase" id="C03H5.7b"/>
    </source>
</evidence>
<dbReference type="Bgee" id="WBGene00015409">
    <property type="expression patterns" value="Expressed in embryo and 2 other cell types or tissues"/>
</dbReference>
<dbReference type="SMR" id="A0A0K3ARF6"/>
<dbReference type="OrthoDB" id="5813608at2759"/>